<keyword evidence="1" id="KW-0732">Signal</keyword>
<sequence>MLTKLLLLSLAAAVIGVAVISRKEGERCDEHFRCVDPLLCEITQYFYHEKPVPRCVHDARKNWIVTRKLNESCTILQWCVYPLACRDIGVEHPDGSPFTCVEESRKYNERPWLRQLGETCSSYQWCDQGLKCEPSNDQWKRCVRQTRNICGCVSVERHKKLTTPRFETALSQCYRKHAHEL</sequence>
<keyword evidence="3" id="KW-1185">Reference proteome</keyword>
<reference evidence="2" key="1">
    <citation type="submission" date="2020-10" db="EMBL/GenBank/DDBJ databases">
        <authorList>
            <person name="Kikuchi T."/>
        </authorList>
    </citation>
    <scope>NUCLEOTIDE SEQUENCE</scope>
    <source>
        <strain evidence="2">NKZ352</strain>
    </source>
</reference>
<name>A0A8S1H276_9PELO</name>
<accession>A0A8S1H276</accession>
<evidence type="ECO:0000313" key="3">
    <source>
        <dbReference type="Proteomes" id="UP000835052"/>
    </source>
</evidence>
<gene>
    <name evidence="2" type="ORF">CAUJ_LOCUS4717</name>
</gene>
<evidence type="ECO:0000256" key="1">
    <source>
        <dbReference type="SAM" id="SignalP"/>
    </source>
</evidence>
<comment type="caution">
    <text evidence="2">The sequence shown here is derived from an EMBL/GenBank/DDBJ whole genome shotgun (WGS) entry which is preliminary data.</text>
</comment>
<proteinExistence type="predicted"/>
<feature type="chain" id="PRO_5035820562" evidence="1">
    <location>
        <begin position="17"/>
        <end position="181"/>
    </location>
</feature>
<dbReference type="Proteomes" id="UP000835052">
    <property type="component" value="Unassembled WGS sequence"/>
</dbReference>
<evidence type="ECO:0000313" key="2">
    <source>
        <dbReference type="EMBL" id="CAD6188798.1"/>
    </source>
</evidence>
<dbReference type="AlphaFoldDB" id="A0A8S1H276"/>
<protein>
    <submittedName>
        <fullName evidence="2">Uncharacterized protein</fullName>
    </submittedName>
</protein>
<organism evidence="2 3">
    <name type="scientific">Caenorhabditis auriculariae</name>
    <dbReference type="NCBI Taxonomy" id="2777116"/>
    <lineage>
        <taxon>Eukaryota</taxon>
        <taxon>Metazoa</taxon>
        <taxon>Ecdysozoa</taxon>
        <taxon>Nematoda</taxon>
        <taxon>Chromadorea</taxon>
        <taxon>Rhabditida</taxon>
        <taxon>Rhabditina</taxon>
        <taxon>Rhabditomorpha</taxon>
        <taxon>Rhabditoidea</taxon>
        <taxon>Rhabditidae</taxon>
        <taxon>Peloderinae</taxon>
        <taxon>Caenorhabditis</taxon>
    </lineage>
</organism>
<feature type="signal peptide" evidence="1">
    <location>
        <begin position="1"/>
        <end position="16"/>
    </location>
</feature>
<dbReference type="EMBL" id="CAJGYM010000009">
    <property type="protein sequence ID" value="CAD6188798.1"/>
    <property type="molecule type" value="Genomic_DNA"/>
</dbReference>